<evidence type="ECO:0000256" key="15">
    <source>
        <dbReference type="ARBA" id="ARBA00049902"/>
    </source>
</evidence>
<dbReference type="RefSeq" id="WP_268751646.1">
    <property type="nucleotide sequence ID" value="NZ_JAPRFQ010000001.1"/>
</dbReference>
<dbReference type="GO" id="GO:0008658">
    <property type="term" value="F:penicillin binding"/>
    <property type="evidence" value="ECO:0007669"/>
    <property type="project" value="InterPro"/>
</dbReference>
<dbReference type="Proteomes" id="UP001146670">
    <property type="component" value="Unassembled WGS sequence"/>
</dbReference>
<dbReference type="InterPro" id="IPR012338">
    <property type="entry name" value="Beta-lactam/transpept-like"/>
</dbReference>
<evidence type="ECO:0000256" key="4">
    <source>
        <dbReference type="ARBA" id="ARBA00022676"/>
    </source>
</evidence>
<evidence type="ECO:0000256" key="1">
    <source>
        <dbReference type="ARBA" id="ARBA00022475"/>
    </source>
</evidence>
<keyword evidence="10 16" id="KW-1133">Transmembrane helix</keyword>
<dbReference type="AlphaFoldDB" id="A0A9X3JD15"/>
<reference evidence="19" key="1">
    <citation type="submission" date="2022-12" db="EMBL/GenBank/DDBJ databases">
        <title>Description and comparative metabolic analysis of Aerococcus sp. nov., isolated from the feces of a pig.</title>
        <authorList>
            <person name="Chang Y.-H."/>
        </authorList>
    </citation>
    <scope>NUCLEOTIDE SEQUENCE</scope>
    <source>
        <strain evidence="19">YH-aer222</strain>
    </source>
</reference>
<keyword evidence="4" id="KW-0328">Glycosyltransferase</keyword>
<dbReference type="SUPFAM" id="SSF56601">
    <property type="entry name" value="beta-lactamase/transpeptidase-like"/>
    <property type="match status" value="1"/>
</dbReference>
<dbReference type="InterPro" id="IPR001460">
    <property type="entry name" value="PCN-bd_Tpept"/>
</dbReference>
<dbReference type="InterPro" id="IPR050396">
    <property type="entry name" value="Glycosyltr_51/Transpeptidase"/>
</dbReference>
<evidence type="ECO:0000313" key="19">
    <source>
        <dbReference type="EMBL" id="MCZ0725323.1"/>
    </source>
</evidence>
<evidence type="ECO:0000256" key="14">
    <source>
        <dbReference type="ARBA" id="ARBA00034000"/>
    </source>
</evidence>
<accession>A0A9X3JD15</accession>
<organism evidence="19 20">
    <name type="scientific">Aerococcus kribbianus</name>
    <dbReference type="NCBI Taxonomy" id="2999064"/>
    <lineage>
        <taxon>Bacteria</taxon>
        <taxon>Bacillati</taxon>
        <taxon>Bacillota</taxon>
        <taxon>Bacilli</taxon>
        <taxon>Lactobacillales</taxon>
        <taxon>Aerococcaceae</taxon>
        <taxon>Aerococcus</taxon>
    </lineage>
</organism>
<dbReference type="GO" id="GO:0009002">
    <property type="term" value="F:serine-type D-Ala-D-Ala carboxypeptidase activity"/>
    <property type="evidence" value="ECO:0007669"/>
    <property type="project" value="UniProtKB-EC"/>
</dbReference>
<dbReference type="SUPFAM" id="SSF53955">
    <property type="entry name" value="Lysozyme-like"/>
    <property type="match status" value="1"/>
</dbReference>
<sequence>MANRENKESVFFSVNVFLKVLKRFLGLTALGLGLSALLGLGLGVGYFVGLVEDMPVPSQEEFAGTINNVEERSHLTDHQGEEIGTLRTDLVRTNVPLANISADVVNGLVATEDENFFHHNGVVPSAIIRAFVSQFASSGASSGGSTITQQLVKQRLLTNEVSMERKAKEILLSLRLEQFFSKEQILESYLNISPYGRNNKGENIAGIEEAAKGVFGVSADELSLAQAAYLVGMPQNPYAYTPYQQDGSLKSQAELQAGLERRKEVLNRMYLEGIISKSDYDQAMAYDVRQDFIETEESELEDEDDDERSSFLYQAIEREARQLLFDYLLSNANLEAANLSDEQYASYMEEADSMLRNNGLTIQSSIDLDIYNDMNANIENAYTSFGPTYTSSQNDPETGEEVEVVEPVQNGTVLIENATGRIIGFVGGVDFNISQVDHAFSSRRSPGSTFKPLLTYGPAIEEGLASPATPLADTYMKAKQADGTYWEPSNYGQNISHSFIPARQALANSLNNPTIYLYNELLNQGVDVQSYAQRLGLNNAIADDEFENIALSVGGTSTGPTVVELAGAYASLSNQGQYIQPYLIEAITDSNGHEIYRHQGQPVQAFSPDTAYIVGDMLRDVLTSGTWSRFNGQLDTSFDYFIKTGTSEDNRDLWVSGSTPSVTLTSWIGYDNLTQSRNLGDDAPSDVYGMPDSRHANYWIQLMNNLGAQYPDLMGANQMHQEPEGVHEETIVADTGTLPGSFEGPYGSSYTIPNSAEMTTDLFPADMSPREANFSYAIGGKLDELVEALEKYRNPGNGQTETQINRVRNNYQERRAENERARQNLGN</sequence>
<evidence type="ECO:0000256" key="5">
    <source>
        <dbReference type="ARBA" id="ARBA00022679"/>
    </source>
</evidence>
<dbReference type="GO" id="GO:0008360">
    <property type="term" value="P:regulation of cell shape"/>
    <property type="evidence" value="ECO:0007669"/>
    <property type="project" value="UniProtKB-KW"/>
</dbReference>
<evidence type="ECO:0000256" key="2">
    <source>
        <dbReference type="ARBA" id="ARBA00022645"/>
    </source>
</evidence>
<dbReference type="GO" id="GO:0071555">
    <property type="term" value="P:cell wall organization"/>
    <property type="evidence" value="ECO:0007669"/>
    <property type="project" value="UniProtKB-KW"/>
</dbReference>
<evidence type="ECO:0000256" key="8">
    <source>
        <dbReference type="ARBA" id="ARBA00022960"/>
    </source>
</evidence>
<dbReference type="GO" id="GO:0030288">
    <property type="term" value="C:outer membrane-bounded periplasmic space"/>
    <property type="evidence" value="ECO:0007669"/>
    <property type="project" value="TreeGrafter"/>
</dbReference>
<keyword evidence="20" id="KW-1185">Reference proteome</keyword>
<dbReference type="Pfam" id="PF00905">
    <property type="entry name" value="Transpeptidase"/>
    <property type="match status" value="1"/>
</dbReference>
<comment type="caution">
    <text evidence="19">The sequence shown here is derived from an EMBL/GenBank/DDBJ whole genome shotgun (WGS) entry which is preliminary data.</text>
</comment>
<keyword evidence="3" id="KW-0645">Protease</keyword>
<keyword evidence="12" id="KW-0511">Multifunctional enzyme</keyword>
<dbReference type="PANTHER" id="PTHR32282:SF32">
    <property type="entry name" value="PENICILLIN-BINDING PROTEIN 2A"/>
    <property type="match status" value="1"/>
</dbReference>
<dbReference type="InterPro" id="IPR001264">
    <property type="entry name" value="Glyco_trans_51"/>
</dbReference>
<dbReference type="GO" id="GO:0009252">
    <property type="term" value="P:peptidoglycan biosynthetic process"/>
    <property type="evidence" value="ECO:0007669"/>
    <property type="project" value="UniProtKB-KW"/>
</dbReference>
<keyword evidence="7" id="KW-0378">Hydrolase</keyword>
<protein>
    <submittedName>
        <fullName evidence="19">Transglycosylase domain-containing protein</fullName>
    </submittedName>
</protein>
<dbReference type="Gene3D" id="3.40.50.12800">
    <property type="match status" value="1"/>
</dbReference>
<evidence type="ECO:0000259" key="18">
    <source>
        <dbReference type="Pfam" id="PF00912"/>
    </source>
</evidence>
<evidence type="ECO:0000256" key="12">
    <source>
        <dbReference type="ARBA" id="ARBA00023268"/>
    </source>
</evidence>
<dbReference type="Gene3D" id="3.40.710.10">
    <property type="entry name" value="DD-peptidase/beta-lactamase superfamily"/>
    <property type="match status" value="1"/>
</dbReference>
<dbReference type="Gene3D" id="1.10.3810.10">
    <property type="entry name" value="Biosynthetic peptidoglycan transglycosylase-like"/>
    <property type="match status" value="1"/>
</dbReference>
<evidence type="ECO:0000256" key="9">
    <source>
        <dbReference type="ARBA" id="ARBA00022984"/>
    </source>
</evidence>
<keyword evidence="13" id="KW-0961">Cell wall biogenesis/degradation</keyword>
<keyword evidence="2" id="KW-0121">Carboxypeptidase</keyword>
<evidence type="ECO:0000256" key="10">
    <source>
        <dbReference type="ARBA" id="ARBA00022989"/>
    </source>
</evidence>
<evidence type="ECO:0000256" key="7">
    <source>
        <dbReference type="ARBA" id="ARBA00022801"/>
    </source>
</evidence>
<gene>
    <name evidence="19" type="ORF">OW157_01930</name>
</gene>
<evidence type="ECO:0000256" key="16">
    <source>
        <dbReference type="SAM" id="Phobius"/>
    </source>
</evidence>
<evidence type="ECO:0000256" key="3">
    <source>
        <dbReference type="ARBA" id="ARBA00022670"/>
    </source>
</evidence>
<evidence type="ECO:0000256" key="6">
    <source>
        <dbReference type="ARBA" id="ARBA00022692"/>
    </source>
</evidence>
<keyword evidence="8" id="KW-0133">Cell shape</keyword>
<name>A0A9X3JD15_9LACT</name>
<dbReference type="GO" id="GO:0006508">
    <property type="term" value="P:proteolysis"/>
    <property type="evidence" value="ECO:0007669"/>
    <property type="project" value="UniProtKB-KW"/>
</dbReference>
<evidence type="ECO:0000313" key="20">
    <source>
        <dbReference type="Proteomes" id="UP001146670"/>
    </source>
</evidence>
<evidence type="ECO:0000256" key="13">
    <source>
        <dbReference type="ARBA" id="ARBA00023316"/>
    </source>
</evidence>
<evidence type="ECO:0000256" key="11">
    <source>
        <dbReference type="ARBA" id="ARBA00023136"/>
    </source>
</evidence>
<dbReference type="GO" id="GO:0008955">
    <property type="term" value="F:peptidoglycan glycosyltransferase activity"/>
    <property type="evidence" value="ECO:0007669"/>
    <property type="project" value="UniProtKB-EC"/>
</dbReference>
<keyword evidence="6 16" id="KW-0812">Transmembrane</keyword>
<dbReference type="Gene3D" id="3.90.1310.40">
    <property type="match status" value="1"/>
</dbReference>
<comment type="catalytic activity">
    <reaction evidence="14">
        <text>Preferential cleavage: (Ac)2-L-Lys-D-Ala-|-D-Ala. Also transpeptidation of peptidyl-alanyl moieties that are N-acyl substituents of D-alanine.</text>
        <dbReference type="EC" id="3.4.16.4"/>
    </reaction>
</comment>
<dbReference type="PANTHER" id="PTHR32282">
    <property type="entry name" value="BINDING PROTEIN TRANSPEPTIDASE, PUTATIVE-RELATED"/>
    <property type="match status" value="1"/>
</dbReference>
<keyword evidence="9" id="KW-0573">Peptidoglycan synthesis</keyword>
<feature type="domain" description="Glycosyl transferase family 51" evidence="18">
    <location>
        <begin position="80"/>
        <end position="269"/>
    </location>
</feature>
<dbReference type="InterPro" id="IPR036950">
    <property type="entry name" value="PBP_transglycosylase"/>
</dbReference>
<dbReference type="Pfam" id="PF00912">
    <property type="entry name" value="Transgly"/>
    <property type="match status" value="1"/>
</dbReference>
<keyword evidence="1" id="KW-1003">Cell membrane</keyword>
<feature type="transmembrane region" description="Helical" evidence="16">
    <location>
        <begin position="24"/>
        <end position="48"/>
    </location>
</feature>
<proteinExistence type="predicted"/>
<dbReference type="InterPro" id="IPR023346">
    <property type="entry name" value="Lysozyme-like_dom_sf"/>
</dbReference>
<keyword evidence="5" id="KW-0808">Transferase</keyword>
<feature type="domain" description="Penicillin-binding protein transpeptidase" evidence="17">
    <location>
        <begin position="412"/>
        <end position="653"/>
    </location>
</feature>
<evidence type="ECO:0000259" key="17">
    <source>
        <dbReference type="Pfam" id="PF00905"/>
    </source>
</evidence>
<comment type="catalytic activity">
    <reaction evidence="15">
        <text>[GlcNAc-(1-&gt;4)-Mur2Ac(oyl-L-Ala-gamma-D-Glu-L-Lys-D-Ala-D-Ala)](n)-di-trans,octa-cis-undecaprenyl diphosphate + beta-D-GlcNAc-(1-&gt;4)-Mur2Ac(oyl-L-Ala-gamma-D-Glu-L-Lys-D-Ala-D-Ala)-di-trans,octa-cis-undecaprenyl diphosphate = [GlcNAc-(1-&gt;4)-Mur2Ac(oyl-L-Ala-gamma-D-Glu-L-Lys-D-Ala-D-Ala)](n+1)-di-trans,octa-cis-undecaprenyl diphosphate + di-trans,octa-cis-undecaprenyl diphosphate + H(+)</text>
        <dbReference type="Rhea" id="RHEA:23708"/>
        <dbReference type="Rhea" id="RHEA-COMP:9602"/>
        <dbReference type="Rhea" id="RHEA-COMP:9603"/>
        <dbReference type="ChEBI" id="CHEBI:15378"/>
        <dbReference type="ChEBI" id="CHEBI:58405"/>
        <dbReference type="ChEBI" id="CHEBI:60033"/>
        <dbReference type="ChEBI" id="CHEBI:78435"/>
        <dbReference type="EC" id="2.4.99.28"/>
    </reaction>
</comment>
<keyword evidence="11 16" id="KW-0472">Membrane</keyword>
<dbReference type="EMBL" id="JAPRFR010000001">
    <property type="protein sequence ID" value="MCZ0725323.1"/>
    <property type="molecule type" value="Genomic_DNA"/>
</dbReference>